<keyword evidence="2" id="KW-1185">Reference proteome</keyword>
<dbReference type="AlphaFoldDB" id="A0A5B7FDB1"/>
<accession>A0A5B7FDB1</accession>
<dbReference type="EMBL" id="VSRR010005752">
    <property type="protein sequence ID" value="MPC43259.1"/>
    <property type="molecule type" value="Genomic_DNA"/>
</dbReference>
<gene>
    <name evidence="1" type="ORF">E2C01_036902</name>
</gene>
<name>A0A5B7FDB1_PORTR</name>
<reference evidence="1 2" key="1">
    <citation type="submission" date="2019-05" db="EMBL/GenBank/DDBJ databases">
        <title>Another draft genome of Portunus trituberculatus and its Hox gene families provides insights of decapod evolution.</title>
        <authorList>
            <person name="Jeong J.-H."/>
            <person name="Song I."/>
            <person name="Kim S."/>
            <person name="Choi T."/>
            <person name="Kim D."/>
            <person name="Ryu S."/>
            <person name="Kim W."/>
        </authorList>
    </citation>
    <scope>NUCLEOTIDE SEQUENCE [LARGE SCALE GENOMIC DNA]</scope>
    <source>
        <tissue evidence="1">Muscle</tissue>
    </source>
</reference>
<comment type="caution">
    <text evidence="1">The sequence shown here is derived from an EMBL/GenBank/DDBJ whole genome shotgun (WGS) entry which is preliminary data.</text>
</comment>
<proteinExistence type="predicted"/>
<organism evidence="1 2">
    <name type="scientific">Portunus trituberculatus</name>
    <name type="common">Swimming crab</name>
    <name type="synonym">Neptunus trituberculatus</name>
    <dbReference type="NCBI Taxonomy" id="210409"/>
    <lineage>
        <taxon>Eukaryota</taxon>
        <taxon>Metazoa</taxon>
        <taxon>Ecdysozoa</taxon>
        <taxon>Arthropoda</taxon>
        <taxon>Crustacea</taxon>
        <taxon>Multicrustacea</taxon>
        <taxon>Malacostraca</taxon>
        <taxon>Eumalacostraca</taxon>
        <taxon>Eucarida</taxon>
        <taxon>Decapoda</taxon>
        <taxon>Pleocyemata</taxon>
        <taxon>Brachyura</taxon>
        <taxon>Eubrachyura</taxon>
        <taxon>Portunoidea</taxon>
        <taxon>Portunidae</taxon>
        <taxon>Portuninae</taxon>
        <taxon>Portunus</taxon>
    </lineage>
</organism>
<dbReference type="Proteomes" id="UP000324222">
    <property type="component" value="Unassembled WGS sequence"/>
</dbReference>
<evidence type="ECO:0000313" key="2">
    <source>
        <dbReference type="Proteomes" id="UP000324222"/>
    </source>
</evidence>
<sequence length="97" mass="10596">MSIGQILRPVQTNGKTVKLPKCSSSEITKTVPVSWGFDPAKPNATSTHASRTGRTDSKIAGQTIFLAIATMTRVLFWDSRLCAFVSRGLHLFFTPLT</sequence>
<evidence type="ECO:0000313" key="1">
    <source>
        <dbReference type="EMBL" id="MPC43259.1"/>
    </source>
</evidence>
<protein>
    <submittedName>
        <fullName evidence="1">Uncharacterized protein</fullName>
    </submittedName>
</protein>